<protein>
    <submittedName>
        <fullName evidence="2">ImmA/IrrE family metallo-endopeptidase</fullName>
    </submittedName>
</protein>
<sequence>MDNKLKELLEELDAVVMYGSLDCPGRIAFPPILEGKAVIYIDTKLTETQQKTVLIHELGHLAKQRDEKELYDVTISMKMKMEYGANKFMIKYLFSNYIDVTGDDPHSVNYLEFMRQNDIPSRDENIVKEVILNY</sequence>
<proteinExistence type="predicted"/>
<dbReference type="EMBL" id="PTLS01000053">
    <property type="protein sequence ID" value="RMX24392.1"/>
    <property type="molecule type" value="Genomic_DNA"/>
</dbReference>
<dbReference type="Proteomes" id="UP000276940">
    <property type="component" value="Unassembled WGS sequence"/>
</dbReference>
<dbReference type="InterPro" id="IPR010359">
    <property type="entry name" value="IrrE_HExxH"/>
</dbReference>
<evidence type="ECO:0000313" key="2">
    <source>
        <dbReference type="EMBL" id="RMX24392.1"/>
    </source>
</evidence>
<dbReference type="RefSeq" id="WP_124216601.1">
    <property type="nucleotide sequence ID" value="NZ_JAJGTF010000153.1"/>
</dbReference>
<dbReference type="Gene3D" id="1.10.10.2910">
    <property type="match status" value="1"/>
</dbReference>
<feature type="domain" description="IrrE N-terminal-like" evidence="1">
    <location>
        <begin position="36"/>
        <end position="93"/>
    </location>
</feature>
<reference evidence="2 3" key="1">
    <citation type="journal article" date="2018" name="J Appl Environ Microbiol">
        <title>The gut symbionts Lactobacillus reuteri R2lc and 2010 encode a polyketide synthase cluster that activates the mammalian aryl-hydrocarbon receptor.</title>
        <authorList>
            <person name="Ozcam M."/>
            <person name="Roos S."/>
            <person name="Van Pijkeren J.P."/>
        </authorList>
    </citation>
    <scope>NUCLEOTIDE SEQUENCE [LARGE SCALE GENOMIC DNA]</scope>
    <source>
        <strain evidence="2 3">R2lc</strain>
    </source>
</reference>
<gene>
    <name evidence="2" type="ORF">C5O77_10060</name>
</gene>
<comment type="caution">
    <text evidence="2">The sequence shown here is derived from an EMBL/GenBank/DDBJ whole genome shotgun (WGS) entry which is preliminary data.</text>
</comment>
<accession>A0A3M6SAD3</accession>
<evidence type="ECO:0000313" key="3">
    <source>
        <dbReference type="Proteomes" id="UP000276940"/>
    </source>
</evidence>
<name>A0A3M6SAD3_LIMRT</name>
<organism evidence="2 3">
    <name type="scientific">Limosilactobacillus reuteri</name>
    <name type="common">Lactobacillus reuteri</name>
    <dbReference type="NCBI Taxonomy" id="1598"/>
    <lineage>
        <taxon>Bacteria</taxon>
        <taxon>Bacillati</taxon>
        <taxon>Bacillota</taxon>
        <taxon>Bacilli</taxon>
        <taxon>Lactobacillales</taxon>
        <taxon>Lactobacillaceae</taxon>
        <taxon>Limosilactobacillus</taxon>
    </lineage>
</organism>
<evidence type="ECO:0000259" key="1">
    <source>
        <dbReference type="Pfam" id="PF06114"/>
    </source>
</evidence>
<dbReference type="AlphaFoldDB" id="A0A3M6SAD3"/>
<dbReference type="Pfam" id="PF06114">
    <property type="entry name" value="Peptidase_M78"/>
    <property type="match status" value="1"/>
</dbReference>